<dbReference type="InterPro" id="IPR022791">
    <property type="entry name" value="L-PG_synthase/AglD"/>
</dbReference>
<comment type="subcellular location">
    <subcellularLocation>
        <location evidence="1">Cell membrane</location>
        <topology evidence="1">Multi-pass membrane protein</topology>
    </subcellularLocation>
</comment>
<evidence type="ECO:0000256" key="3">
    <source>
        <dbReference type="ARBA" id="ARBA00022692"/>
    </source>
</evidence>
<feature type="transmembrane region" description="Helical" evidence="6">
    <location>
        <begin position="146"/>
        <end position="169"/>
    </location>
</feature>
<evidence type="ECO:0000256" key="6">
    <source>
        <dbReference type="SAM" id="Phobius"/>
    </source>
</evidence>
<feature type="transmembrane region" description="Helical" evidence="6">
    <location>
        <begin position="241"/>
        <end position="263"/>
    </location>
</feature>
<keyword evidence="3 6" id="KW-0812">Transmembrane</keyword>
<organism evidence="7 8">
    <name type="scientific">Mycobacterium decipiens</name>
    <dbReference type="NCBI Taxonomy" id="1430326"/>
    <lineage>
        <taxon>Bacteria</taxon>
        <taxon>Bacillati</taxon>
        <taxon>Actinomycetota</taxon>
        <taxon>Actinomycetes</taxon>
        <taxon>Mycobacteriales</taxon>
        <taxon>Mycobacteriaceae</taxon>
        <taxon>Mycobacterium</taxon>
    </lineage>
</organism>
<accession>A0A1X2LP09</accession>
<dbReference type="AlphaFoldDB" id="A0A1X2LP09"/>
<protein>
    <recommendedName>
        <fullName evidence="9">Lysylphosphatidylglycerol synthetase family protein</fullName>
    </recommendedName>
</protein>
<keyword evidence="2" id="KW-1003">Cell membrane</keyword>
<evidence type="ECO:0000313" key="7">
    <source>
        <dbReference type="EMBL" id="OSC36777.1"/>
    </source>
</evidence>
<dbReference type="GO" id="GO:0005886">
    <property type="term" value="C:plasma membrane"/>
    <property type="evidence" value="ECO:0007669"/>
    <property type="project" value="UniProtKB-SubCell"/>
</dbReference>
<keyword evidence="8" id="KW-1185">Reference proteome</keyword>
<gene>
    <name evidence="7" type="ORF">B8W66_22380</name>
</gene>
<evidence type="ECO:0000313" key="8">
    <source>
        <dbReference type="Proteomes" id="UP000193247"/>
    </source>
</evidence>
<evidence type="ECO:0000256" key="4">
    <source>
        <dbReference type="ARBA" id="ARBA00022989"/>
    </source>
</evidence>
<proteinExistence type="predicted"/>
<feature type="transmembrane region" description="Helical" evidence="6">
    <location>
        <begin position="71"/>
        <end position="92"/>
    </location>
</feature>
<evidence type="ECO:0000256" key="5">
    <source>
        <dbReference type="ARBA" id="ARBA00023136"/>
    </source>
</evidence>
<evidence type="ECO:0008006" key="9">
    <source>
        <dbReference type="Google" id="ProtNLM"/>
    </source>
</evidence>
<dbReference type="EMBL" id="NCXP01000051">
    <property type="protein sequence ID" value="OSC36777.1"/>
    <property type="molecule type" value="Genomic_DNA"/>
</dbReference>
<dbReference type="STRING" id="1430326.B8W66_22380"/>
<evidence type="ECO:0000256" key="1">
    <source>
        <dbReference type="ARBA" id="ARBA00004651"/>
    </source>
</evidence>
<feature type="transmembrane region" description="Helical" evidence="6">
    <location>
        <begin position="34"/>
        <end position="51"/>
    </location>
</feature>
<dbReference type="Pfam" id="PF03706">
    <property type="entry name" value="LPG_synthase_TM"/>
    <property type="match status" value="1"/>
</dbReference>
<keyword evidence="5 6" id="KW-0472">Membrane</keyword>
<keyword evidence="4 6" id="KW-1133">Transmembrane helix</keyword>
<sequence>MDPWPDARAAVPDSYCAGSVAGLNWMARSRWMNLARVAFLVAVALGGWWGFRGREDELWAELRNTSVAQLATALALTLVGLFITAVIWRTIMAGLGAELGLRDALSIFFVGQLGKYVPGSVWTVGAQAYLARRCDIPARVTAGAGLIFLGYNVATAVLVGGLACMAQAVDAPWPRAATVAGVVATLLALTPPVVRWLGKRLAGRTMRLGWTQSALLIGLMGCVWGLYALALLKLASSARHFWLLAGAFAISYAIGVVVVFAPAGLGAREAMFIVLTAPVIGAAPAAALALLARAVHTAADVSLAFGSWLIARGGSKPRVRS</sequence>
<name>A0A1X2LP09_9MYCO</name>
<evidence type="ECO:0000256" key="2">
    <source>
        <dbReference type="ARBA" id="ARBA00022475"/>
    </source>
</evidence>
<comment type="caution">
    <text evidence="7">The sequence shown here is derived from an EMBL/GenBank/DDBJ whole genome shotgun (WGS) entry which is preliminary data.</text>
</comment>
<feature type="transmembrane region" description="Helical" evidence="6">
    <location>
        <begin position="175"/>
        <end position="194"/>
    </location>
</feature>
<dbReference type="OrthoDB" id="6057470at2"/>
<dbReference type="Proteomes" id="UP000193247">
    <property type="component" value="Unassembled WGS sequence"/>
</dbReference>
<feature type="transmembrane region" description="Helical" evidence="6">
    <location>
        <begin position="270"/>
        <end position="288"/>
    </location>
</feature>
<feature type="transmembrane region" description="Helical" evidence="6">
    <location>
        <begin position="214"/>
        <end position="235"/>
    </location>
</feature>
<reference evidence="7 8" key="1">
    <citation type="submission" date="2017-04" db="EMBL/GenBank/DDBJ databases">
        <title>The new phylogeny of genus Mycobacterium.</title>
        <authorList>
            <person name="Tortoli E."/>
            <person name="Trovato A."/>
            <person name="Cirillo D.M."/>
        </authorList>
    </citation>
    <scope>NUCLEOTIDE SEQUENCE [LARGE SCALE GENOMIC DNA]</scope>
    <source>
        <strain evidence="7 8">TBL 1200985</strain>
    </source>
</reference>